<gene>
    <name evidence="2" type="primary">LOC116220255</name>
</gene>
<proteinExistence type="predicted"/>
<dbReference type="GeneID" id="116220255"/>
<keyword evidence="1" id="KW-1185">Reference proteome</keyword>
<evidence type="ECO:0000313" key="2">
    <source>
        <dbReference type="RefSeq" id="XP_042563486.1"/>
    </source>
</evidence>
<reference evidence="2" key="1">
    <citation type="submission" date="2025-08" db="UniProtKB">
        <authorList>
            <consortium name="RefSeq"/>
        </authorList>
    </citation>
    <scope>IDENTIFICATION</scope>
</reference>
<accession>A0A8M1KHE2</accession>
<name>A0A8M1KHE2_CLUHA</name>
<dbReference type="Proteomes" id="UP000515152">
    <property type="component" value="Chromosome 4"/>
</dbReference>
<protein>
    <submittedName>
        <fullName evidence="2">Uncharacterized protein LOC116220255 isoform X2</fullName>
    </submittedName>
</protein>
<dbReference type="RefSeq" id="XP_042563486.1">
    <property type="nucleotide sequence ID" value="XM_042707552.1"/>
</dbReference>
<organism evidence="1 2">
    <name type="scientific">Clupea harengus</name>
    <name type="common">Atlantic herring</name>
    <dbReference type="NCBI Taxonomy" id="7950"/>
    <lineage>
        <taxon>Eukaryota</taxon>
        <taxon>Metazoa</taxon>
        <taxon>Chordata</taxon>
        <taxon>Craniata</taxon>
        <taxon>Vertebrata</taxon>
        <taxon>Euteleostomi</taxon>
        <taxon>Actinopterygii</taxon>
        <taxon>Neopterygii</taxon>
        <taxon>Teleostei</taxon>
        <taxon>Clupei</taxon>
        <taxon>Clupeiformes</taxon>
        <taxon>Clupeoidei</taxon>
        <taxon>Clupeidae</taxon>
        <taxon>Clupea</taxon>
    </lineage>
</organism>
<evidence type="ECO:0000313" key="1">
    <source>
        <dbReference type="Proteomes" id="UP000515152"/>
    </source>
</evidence>
<dbReference type="AlphaFoldDB" id="A0A8M1KHE2"/>
<sequence length="232" mass="26038">MPVNFAVAILKGSTSGDYISGRVTAVVSSPTRIQSLTVKAKGKANGLSIMDLEGMCTLSHSSFPTKLKSEMSGVTETSQQLMSVKKEIKEEEFEYLSAIQTVEEKRGLECECKTEMYTPPTMTLKEKTYSPMEIKDEEEFDLSEYGHYVSSPTRDIQRIQSNMKGNTEEKRNKDRCHNQSNQSHLTVQKQLAAVLVLEPQVSIGTVCKCEHHTNHSRPFIFTARKGYGVFCH</sequence>